<gene>
    <name evidence="2" type="ORF">FRZ40_17045</name>
</gene>
<evidence type="ECO:0000313" key="3">
    <source>
        <dbReference type="Proteomes" id="UP000321776"/>
    </source>
</evidence>
<name>A0A5C6VKC1_9BURK</name>
<evidence type="ECO:0000313" key="2">
    <source>
        <dbReference type="EMBL" id="TXC85530.1"/>
    </source>
</evidence>
<dbReference type="RefSeq" id="WP_147234904.1">
    <property type="nucleotide sequence ID" value="NZ_VOQS01000002.1"/>
</dbReference>
<organism evidence="2 3">
    <name type="scientific">Paraburkholderia azotifigens</name>
    <dbReference type="NCBI Taxonomy" id="2057004"/>
    <lineage>
        <taxon>Bacteria</taxon>
        <taxon>Pseudomonadati</taxon>
        <taxon>Pseudomonadota</taxon>
        <taxon>Betaproteobacteria</taxon>
        <taxon>Burkholderiales</taxon>
        <taxon>Burkholderiaceae</taxon>
        <taxon>Paraburkholderia</taxon>
    </lineage>
</organism>
<sequence length="184" mass="19754">MNEQRLGQASAHSRGTQGGRTDFHAGGAKWLARLSPSALAHWPTVAKQLSDAGVLEFIDGELLARYCEAFAQWCAASDQLATMLVDLGLMAGRQAYAPAEPSHKATPPAATAETKPEPVRRPPNAIMRRPEVENETGLSRSTIYQRIKAGTFPAPVQLGARSVGWRIADIEAFLSSPASYQAAD</sequence>
<proteinExistence type="predicted"/>
<dbReference type="Gene3D" id="1.10.238.160">
    <property type="match status" value="1"/>
</dbReference>
<dbReference type="AlphaFoldDB" id="A0A5C6VKC1"/>
<dbReference type="Proteomes" id="UP000321776">
    <property type="component" value="Unassembled WGS sequence"/>
</dbReference>
<dbReference type="PANTHER" id="PTHR36154:SF1">
    <property type="entry name" value="DNA-BINDING TRANSCRIPTIONAL ACTIVATOR ALPA"/>
    <property type="match status" value="1"/>
</dbReference>
<accession>A0A5C6VKC1</accession>
<dbReference type="InterPro" id="IPR006448">
    <property type="entry name" value="Phage_term_ssu_P27"/>
</dbReference>
<protein>
    <submittedName>
        <fullName evidence="2">AlpA family phage regulatory protein</fullName>
    </submittedName>
</protein>
<dbReference type="InterPro" id="IPR052931">
    <property type="entry name" value="Prophage_regulatory_activator"/>
</dbReference>
<feature type="compositionally biased region" description="Polar residues" evidence="1">
    <location>
        <begin position="1"/>
        <end position="15"/>
    </location>
</feature>
<feature type="compositionally biased region" description="Low complexity" evidence="1">
    <location>
        <begin position="104"/>
        <end position="113"/>
    </location>
</feature>
<feature type="region of interest" description="Disordered" evidence="1">
    <location>
        <begin position="98"/>
        <end position="123"/>
    </location>
</feature>
<feature type="region of interest" description="Disordered" evidence="1">
    <location>
        <begin position="1"/>
        <end position="22"/>
    </location>
</feature>
<dbReference type="Pfam" id="PF05930">
    <property type="entry name" value="Phage_AlpA"/>
    <property type="match status" value="1"/>
</dbReference>
<comment type="caution">
    <text evidence="2">The sequence shown here is derived from an EMBL/GenBank/DDBJ whole genome shotgun (WGS) entry which is preliminary data.</text>
</comment>
<dbReference type="InterPro" id="IPR010260">
    <property type="entry name" value="AlpA"/>
</dbReference>
<dbReference type="EMBL" id="VOQS01000002">
    <property type="protein sequence ID" value="TXC85530.1"/>
    <property type="molecule type" value="Genomic_DNA"/>
</dbReference>
<dbReference type="PANTHER" id="PTHR36154">
    <property type="entry name" value="DNA-BINDING TRANSCRIPTIONAL ACTIVATOR ALPA"/>
    <property type="match status" value="1"/>
</dbReference>
<evidence type="ECO:0000256" key="1">
    <source>
        <dbReference type="SAM" id="MobiDB-lite"/>
    </source>
</evidence>
<reference evidence="2 3" key="1">
    <citation type="journal article" date="2018" name="Int. J. Syst. Evol. Microbiol.">
        <title>Paraburkholderia azotifigens sp. nov., a nitrogen-fixing bacterium isolated from paddy soil.</title>
        <authorList>
            <person name="Choi G.M."/>
            <person name="Im W.T."/>
        </authorList>
    </citation>
    <scope>NUCLEOTIDE SEQUENCE [LARGE SCALE GENOMIC DNA]</scope>
    <source>
        <strain evidence="2 3">NF 2-5-3</strain>
    </source>
</reference>
<dbReference type="Pfam" id="PF05119">
    <property type="entry name" value="Terminase_4"/>
    <property type="match status" value="1"/>
</dbReference>